<dbReference type="InterPro" id="IPR043429">
    <property type="entry name" value="ArtM/GltK/GlnP/TcyL/YhdX-like"/>
</dbReference>
<keyword evidence="4" id="KW-1003">Cell membrane</keyword>
<evidence type="ECO:0000313" key="12">
    <source>
        <dbReference type="EMBL" id="GAA4089023.1"/>
    </source>
</evidence>
<evidence type="ECO:0000259" key="11">
    <source>
        <dbReference type="PROSITE" id="PS50928"/>
    </source>
</evidence>
<comment type="caution">
    <text evidence="12">The sequence shown here is derived from an EMBL/GenBank/DDBJ whole genome shotgun (WGS) entry which is preliminary data.</text>
</comment>
<feature type="compositionally biased region" description="Basic residues" evidence="10">
    <location>
        <begin position="12"/>
        <end position="22"/>
    </location>
</feature>
<evidence type="ECO:0000256" key="4">
    <source>
        <dbReference type="ARBA" id="ARBA00022475"/>
    </source>
</evidence>
<reference evidence="13" key="1">
    <citation type="journal article" date="2019" name="Int. J. Syst. Evol. Microbiol.">
        <title>The Global Catalogue of Microorganisms (GCM) 10K type strain sequencing project: providing services to taxonomists for standard genome sequencing and annotation.</title>
        <authorList>
            <consortium name="The Broad Institute Genomics Platform"/>
            <consortium name="The Broad Institute Genome Sequencing Center for Infectious Disease"/>
            <person name="Wu L."/>
            <person name="Ma J."/>
        </authorList>
    </citation>
    <scope>NUCLEOTIDE SEQUENCE [LARGE SCALE GENOMIC DNA]</scope>
    <source>
        <strain evidence="13">JCM 16925</strain>
    </source>
</reference>
<evidence type="ECO:0000256" key="5">
    <source>
        <dbReference type="ARBA" id="ARBA00022692"/>
    </source>
</evidence>
<evidence type="ECO:0000256" key="3">
    <source>
        <dbReference type="ARBA" id="ARBA00022448"/>
    </source>
</evidence>
<feature type="transmembrane region" description="Helical" evidence="9">
    <location>
        <begin position="29"/>
        <end position="46"/>
    </location>
</feature>
<feature type="transmembrane region" description="Helical" evidence="9">
    <location>
        <begin position="77"/>
        <end position="99"/>
    </location>
</feature>
<comment type="subcellular location">
    <subcellularLocation>
        <location evidence="1 9">Cell membrane</location>
        <topology evidence="1 9">Multi-pass membrane protein</topology>
    </subcellularLocation>
</comment>
<feature type="transmembrane region" description="Helical" evidence="9">
    <location>
        <begin position="250"/>
        <end position="268"/>
    </location>
</feature>
<dbReference type="InterPro" id="IPR010065">
    <property type="entry name" value="AA_ABC_transptr_permease_3TM"/>
</dbReference>
<comment type="similarity">
    <text evidence="2">Belongs to the binding-protein-dependent transport system permease family. HisMQ subfamily.</text>
</comment>
<accession>A0ABP7WH57</accession>
<evidence type="ECO:0000256" key="7">
    <source>
        <dbReference type="ARBA" id="ARBA00022989"/>
    </source>
</evidence>
<keyword evidence="7 9" id="KW-1133">Transmembrane helix</keyword>
<feature type="region of interest" description="Disordered" evidence="10">
    <location>
        <begin position="1"/>
        <end position="22"/>
    </location>
</feature>
<gene>
    <name evidence="12" type="ORF">GCM10022233_85350</name>
</gene>
<dbReference type="PANTHER" id="PTHR30614">
    <property type="entry name" value="MEMBRANE COMPONENT OF AMINO ACID ABC TRANSPORTER"/>
    <property type="match status" value="1"/>
</dbReference>
<feature type="transmembrane region" description="Helical" evidence="9">
    <location>
        <begin position="111"/>
        <end position="135"/>
    </location>
</feature>
<organism evidence="12 13">
    <name type="scientific">Streptomyces shaanxiensis</name>
    <dbReference type="NCBI Taxonomy" id="653357"/>
    <lineage>
        <taxon>Bacteria</taxon>
        <taxon>Bacillati</taxon>
        <taxon>Actinomycetota</taxon>
        <taxon>Actinomycetes</taxon>
        <taxon>Kitasatosporales</taxon>
        <taxon>Streptomycetaceae</taxon>
        <taxon>Streptomyces</taxon>
    </lineage>
</organism>
<keyword evidence="3 9" id="KW-0813">Transport</keyword>
<name>A0ABP7WH57_9ACTN</name>
<feature type="transmembrane region" description="Helical" evidence="9">
    <location>
        <begin position="183"/>
        <end position="204"/>
    </location>
</feature>
<evidence type="ECO:0000256" key="10">
    <source>
        <dbReference type="SAM" id="MobiDB-lite"/>
    </source>
</evidence>
<dbReference type="CDD" id="cd06261">
    <property type="entry name" value="TM_PBP2"/>
    <property type="match status" value="1"/>
</dbReference>
<evidence type="ECO:0000256" key="6">
    <source>
        <dbReference type="ARBA" id="ARBA00022970"/>
    </source>
</evidence>
<dbReference type="InterPro" id="IPR000515">
    <property type="entry name" value="MetI-like"/>
</dbReference>
<feature type="transmembrane region" description="Helical" evidence="9">
    <location>
        <begin position="141"/>
        <end position="162"/>
    </location>
</feature>
<keyword evidence="13" id="KW-1185">Reference proteome</keyword>
<dbReference type="SUPFAM" id="SSF161098">
    <property type="entry name" value="MetI-like"/>
    <property type="match status" value="1"/>
</dbReference>
<dbReference type="EMBL" id="BAAAZY010000036">
    <property type="protein sequence ID" value="GAA4089023.1"/>
    <property type="molecule type" value="Genomic_DNA"/>
</dbReference>
<dbReference type="PANTHER" id="PTHR30614:SF20">
    <property type="entry name" value="GLUTAMINE TRANSPORT SYSTEM PERMEASE PROTEIN GLNP"/>
    <property type="match status" value="1"/>
</dbReference>
<proteinExistence type="inferred from homology"/>
<dbReference type="NCBIfam" id="TIGR01726">
    <property type="entry name" value="HEQRo_perm_3TM"/>
    <property type="match status" value="1"/>
</dbReference>
<dbReference type="PROSITE" id="PS50928">
    <property type="entry name" value="ABC_TM1"/>
    <property type="match status" value="1"/>
</dbReference>
<protein>
    <submittedName>
        <fullName evidence="12">Amino acid ABC transporter permease</fullName>
    </submittedName>
</protein>
<evidence type="ECO:0000256" key="1">
    <source>
        <dbReference type="ARBA" id="ARBA00004651"/>
    </source>
</evidence>
<keyword evidence="6" id="KW-0029">Amino-acid transport</keyword>
<dbReference type="Gene3D" id="1.10.3720.10">
    <property type="entry name" value="MetI-like"/>
    <property type="match status" value="1"/>
</dbReference>
<keyword evidence="8 9" id="KW-0472">Membrane</keyword>
<dbReference type="Pfam" id="PF00528">
    <property type="entry name" value="BPD_transp_1"/>
    <property type="match status" value="1"/>
</dbReference>
<sequence length="280" mass="30246">MSDADVQLQSKQPKKKGLTRRQKRSLSRGIQYVVFVAAVIVFAVAADWDRLANQFAQGDIARDMFPDVITLALKNTVLYTVSGFVFALVLGLVVALMRLSSVAPYRWVAGVYIEIFRGLPALLIFIFIGVAVPLAFPGTEIVGGTYGKAAIALGLVGAAYLAETFRAGIQAVPKGQMEAARSLGFSPARAMISIIIPQAFRIILPPLTNEFVILFKDSSLVLLLGVTLEERELAKFGRDLASTTANSTPILVAGLCYLLVTIPLGFVVRRMEAKAQEAVK</sequence>
<evidence type="ECO:0000256" key="8">
    <source>
        <dbReference type="ARBA" id="ARBA00023136"/>
    </source>
</evidence>
<evidence type="ECO:0000256" key="2">
    <source>
        <dbReference type="ARBA" id="ARBA00010072"/>
    </source>
</evidence>
<evidence type="ECO:0000313" key="13">
    <source>
        <dbReference type="Proteomes" id="UP001499984"/>
    </source>
</evidence>
<keyword evidence="5 9" id="KW-0812">Transmembrane</keyword>
<dbReference type="InterPro" id="IPR035906">
    <property type="entry name" value="MetI-like_sf"/>
</dbReference>
<evidence type="ECO:0000256" key="9">
    <source>
        <dbReference type="RuleBase" id="RU363032"/>
    </source>
</evidence>
<feature type="domain" description="ABC transmembrane type-1" evidence="11">
    <location>
        <begin position="73"/>
        <end position="268"/>
    </location>
</feature>
<dbReference type="RefSeq" id="WP_345021716.1">
    <property type="nucleotide sequence ID" value="NZ_BAAAZY010000036.1"/>
</dbReference>
<dbReference type="Proteomes" id="UP001499984">
    <property type="component" value="Unassembled WGS sequence"/>
</dbReference>